<evidence type="ECO:0000313" key="2">
    <source>
        <dbReference type="EMBL" id="MSS58757.1"/>
    </source>
</evidence>
<protein>
    <submittedName>
        <fullName evidence="2">Uncharacterized protein</fullName>
    </submittedName>
</protein>
<dbReference type="Proteomes" id="UP000461880">
    <property type="component" value="Unassembled WGS sequence"/>
</dbReference>
<name>A0A7X2TFL5_9FIRM</name>
<keyword evidence="3" id="KW-1185">Reference proteome</keyword>
<evidence type="ECO:0000256" key="1">
    <source>
        <dbReference type="SAM" id="Phobius"/>
    </source>
</evidence>
<comment type="caution">
    <text evidence="2">The sequence shown here is derived from an EMBL/GenBank/DDBJ whole genome shotgun (WGS) entry which is preliminary data.</text>
</comment>
<sequence>MTGKDEQKTSRLLIVIVVILAAVIAAFLFLLHDPKNSSAASSDPDTIGEKASLATAGAMSVPSRTTEMSSLSISVNDYKVFALDGLDFRFVIANVHIEGESPLNVSLSHFTTSEGIRLDQVSDYVNTLEENNLFLGRQNVLFSLISETSPFDANIFIPVKDSSLSSVTVSMDFQTKALSFSLSDPKGTSEMLAYTDGDVITDGKTYQMTVSKAREITGEPLYQTMNGQDQEYLLPSTTRVYAFEVDAVSLYGDTISLESAQYVPANSSEVFDALPLEVHTLKFQNILGKTISDTSSGYLFFYAYDPEDHPITYTGVLKLKVSGQDTWITVNVNLNE</sequence>
<accession>A0A7X2TFL5</accession>
<organism evidence="2 3">
    <name type="scientific">Stecheria intestinalis</name>
    <dbReference type="NCBI Taxonomy" id="2606630"/>
    <lineage>
        <taxon>Bacteria</taxon>
        <taxon>Bacillati</taxon>
        <taxon>Bacillota</taxon>
        <taxon>Erysipelotrichia</taxon>
        <taxon>Erysipelotrichales</taxon>
        <taxon>Erysipelotrichaceae</taxon>
        <taxon>Stecheria</taxon>
    </lineage>
</organism>
<reference evidence="2 3" key="1">
    <citation type="submission" date="2019-08" db="EMBL/GenBank/DDBJ databases">
        <title>In-depth cultivation of the pig gut microbiome towards novel bacterial diversity and tailored functional studies.</title>
        <authorList>
            <person name="Wylensek D."/>
            <person name="Hitch T.C.A."/>
            <person name="Clavel T."/>
        </authorList>
    </citation>
    <scope>NUCLEOTIDE SEQUENCE [LARGE SCALE GENOMIC DNA]</scope>
    <source>
        <strain evidence="2 3">Oil+RF-744-GAM-WT-6</strain>
    </source>
</reference>
<keyword evidence="1" id="KW-1133">Transmembrane helix</keyword>
<gene>
    <name evidence="2" type="ORF">FYJ51_07535</name>
</gene>
<dbReference type="RefSeq" id="WP_154504666.1">
    <property type="nucleotide sequence ID" value="NZ_VUMN01000016.1"/>
</dbReference>
<proteinExistence type="predicted"/>
<keyword evidence="1" id="KW-0472">Membrane</keyword>
<evidence type="ECO:0000313" key="3">
    <source>
        <dbReference type="Proteomes" id="UP000461880"/>
    </source>
</evidence>
<feature type="transmembrane region" description="Helical" evidence="1">
    <location>
        <begin position="12"/>
        <end position="31"/>
    </location>
</feature>
<dbReference type="EMBL" id="VUMN01000016">
    <property type="protein sequence ID" value="MSS58757.1"/>
    <property type="molecule type" value="Genomic_DNA"/>
</dbReference>
<dbReference type="AlphaFoldDB" id="A0A7X2TFL5"/>
<keyword evidence="1" id="KW-0812">Transmembrane</keyword>